<dbReference type="EnsemblMetazoa" id="G35513.1">
    <property type="protein sequence ID" value="G35513.1:cds"/>
    <property type="gene ID" value="G35513"/>
</dbReference>
<keyword evidence="3" id="KW-0472">Membrane</keyword>
<keyword evidence="5" id="KW-1185">Reference proteome</keyword>
<dbReference type="InterPro" id="IPR020904">
    <property type="entry name" value="Sc_DH/Rdtase_CS"/>
</dbReference>
<dbReference type="PRINTS" id="PR00080">
    <property type="entry name" value="SDRFAMILY"/>
</dbReference>
<name>A0A8W8MXJ6_MAGGI</name>
<evidence type="ECO:0000256" key="1">
    <source>
        <dbReference type="ARBA" id="ARBA00023002"/>
    </source>
</evidence>
<keyword evidence="1" id="KW-0560">Oxidoreductase</keyword>
<keyword evidence="3" id="KW-1133">Transmembrane helix</keyword>
<organism evidence="4 5">
    <name type="scientific">Magallana gigas</name>
    <name type="common">Pacific oyster</name>
    <name type="synonym">Crassostrea gigas</name>
    <dbReference type="NCBI Taxonomy" id="29159"/>
    <lineage>
        <taxon>Eukaryota</taxon>
        <taxon>Metazoa</taxon>
        <taxon>Spiralia</taxon>
        <taxon>Lophotrochozoa</taxon>
        <taxon>Mollusca</taxon>
        <taxon>Bivalvia</taxon>
        <taxon>Autobranchia</taxon>
        <taxon>Pteriomorphia</taxon>
        <taxon>Ostreida</taxon>
        <taxon>Ostreoidea</taxon>
        <taxon>Ostreidae</taxon>
        <taxon>Magallana</taxon>
    </lineage>
</organism>
<feature type="transmembrane region" description="Helical" evidence="3">
    <location>
        <begin position="20"/>
        <end position="43"/>
    </location>
</feature>
<dbReference type="PANTHER" id="PTHR43313:SF1">
    <property type="entry name" value="3BETA-HYDROXYSTEROID DEHYDROGENASE DHS-16"/>
    <property type="match status" value="1"/>
</dbReference>
<comment type="similarity">
    <text evidence="2">Belongs to the short-chain dehydrogenases/reductases (SDR) family.</text>
</comment>
<reference evidence="4" key="1">
    <citation type="submission" date="2022-08" db="UniProtKB">
        <authorList>
            <consortium name="EnsemblMetazoa"/>
        </authorList>
    </citation>
    <scope>IDENTIFICATION</scope>
    <source>
        <strain evidence="4">05x7-T-G4-1.051#20</strain>
    </source>
</reference>
<protein>
    <recommendedName>
        <fullName evidence="6">Estradiol 17-beta-dehydrogenase 2</fullName>
    </recommendedName>
</protein>
<dbReference type="PANTHER" id="PTHR43313">
    <property type="entry name" value="SHORT-CHAIN DEHYDROGENASE/REDUCTASE FAMILY 9C"/>
    <property type="match status" value="1"/>
</dbReference>
<dbReference type="InterPro" id="IPR002347">
    <property type="entry name" value="SDR_fam"/>
</dbReference>
<proteinExistence type="inferred from homology"/>
<evidence type="ECO:0000256" key="3">
    <source>
        <dbReference type="SAM" id="Phobius"/>
    </source>
</evidence>
<dbReference type="AlphaFoldDB" id="A0A8W8MXJ6"/>
<dbReference type="Gene3D" id="3.40.50.720">
    <property type="entry name" value="NAD(P)-binding Rossmann-like Domain"/>
    <property type="match status" value="1"/>
</dbReference>
<evidence type="ECO:0008006" key="6">
    <source>
        <dbReference type="Google" id="ProtNLM"/>
    </source>
</evidence>
<evidence type="ECO:0000313" key="5">
    <source>
        <dbReference type="Proteomes" id="UP000005408"/>
    </source>
</evidence>
<keyword evidence="3" id="KW-0812">Transmembrane</keyword>
<dbReference type="Pfam" id="PF00106">
    <property type="entry name" value="adh_short"/>
    <property type="match status" value="1"/>
</dbReference>
<accession>A0A8W8MXJ6</accession>
<evidence type="ECO:0000313" key="4">
    <source>
        <dbReference type="EnsemblMetazoa" id="G35513.1:cds"/>
    </source>
</evidence>
<dbReference type="PROSITE" id="PS00061">
    <property type="entry name" value="ADH_SHORT"/>
    <property type="match status" value="1"/>
</dbReference>
<dbReference type="PRINTS" id="PR00081">
    <property type="entry name" value="GDHRDH"/>
</dbReference>
<dbReference type="Proteomes" id="UP000005408">
    <property type="component" value="Unassembled WGS sequence"/>
</dbReference>
<dbReference type="InterPro" id="IPR036291">
    <property type="entry name" value="NAD(P)-bd_dom_sf"/>
</dbReference>
<sequence>MERHPLADDIKRAVCKLLTGTAAMFLSLGVAVIVVFLTLKWTLSRLRIKQKNSDLYVLITGCDTGFGLLAAKSFAERGINVFAAYLKEFGADTELNQRLIPIQLDVTKEDDIKNAVKTVSNKLPPNFGLWAVINNAGVSLHTGLCESQTVENFNDCLKVNLFGQVLIIKHFLPLLRKSSGRIVNTASIAGRFAFPFSSPYVVSKFAVEGYSECLRRELYVQGVSVHVVEPGVFDTGMLNRAKPTEFFQKSFDTLPDNVKDYYGRDYVQKLSKGLSKFKGSKDFGQVTEAYYHAVTGRYPQAYYRVGWDAKTVFTLLINLPTGVTDYLIARSQTKPAGAR</sequence>
<dbReference type="GO" id="GO:0008202">
    <property type="term" value="P:steroid metabolic process"/>
    <property type="evidence" value="ECO:0007669"/>
    <property type="project" value="TreeGrafter"/>
</dbReference>
<dbReference type="SUPFAM" id="SSF51735">
    <property type="entry name" value="NAD(P)-binding Rossmann-fold domains"/>
    <property type="match status" value="1"/>
</dbReference>
<dbReference type="GO" id="GO:0016491">
    <property type="term" value="F:oxidoreductase activity"/>
    <property type="evidence" value="ECO:0007669"/>
    <property type="project" value="UniProtKB-KW"/>
</dbReference>
<evidence type="ECO:0000256" key="2">
    <source>
        <dbReference type="RuleBase" id="RU000363"/>
    </source>
</evidence>